<dbReference type="EMBL" id="QNVT01000019">
    <property type="protein sequence ID" value="REC60991.1"/>
    <property type="molecule type" value="Genomic_DNA"/>
</dbReference>
<organism evidence="2 3">
    <name type="scientific">Chryseobacterium pennae</name>
    <dbReference type="NCBI Taxonomy" id="2258962"/>
    <lineage>
        <taxon>Bacteria</taxon>
        <taxon>Pseudomonadati</taxon>
        <taxon>Bacteroidota</taxon>
        <taxon>Flavobacteriia</taxon>
        <taxon>Flavobacteriales</taxon>
        <taxon>Weeksellaceae</taxon>
        <taxon>Chryseobacterium group</taxon>
        <taxon>Chryseobacterium</taxon>
    </lineage>
</organism>
<dbReference type="AlphaFoldDB" id="A0A3D9C691"/>
<gene>
    <name evidence="2" type="ORF">DRF65_18315</name>
</gene>
<keyword evidence="1" id="KW-1133">Transmembrane helix</keyword>
<name>A0A3D9C691_9FLAO</name>
<evidence type="ECO:0000313" key="3">
    <source>
        <dbReference type="Proteomes" id="UP000256686"/>
    </source>
</evidence>
<keyword evidence="3" id="KW-1185">Reference proteome</keyword>
<reference evidence="3" key="1">
    <citation type="submission" date="2018-06" db="EMBL/GenBank/DDBJ databases">
        <authorList>
            <person name="Lum Nde A."/>
            <person name="Hugo C."/>
        </authorList>
    </citation>
    <scope>NUCLEOTIDE SEQUENCE [LARGE SCALE GENOMIC DNA]</scope>
    <source>
        <strain evidence="3">1_F178</strain>
    </source>
</reference>
<comment type="caution">
    <text evidence="2">The sequence shown here is derived from an EMBL/GenBank/DDBJ whole genome shotgun (WGS) entry which is preliminary data.</text>
</comment>
<feature type="transmembrane region" description="Helical" evidence="1">
    <location>
        <begin position="82"/>
        <end position="102"/>
    </location>
</feature>
<keyword evidence="1" id="KW-0472">Membrane</keyword>
<evidence type="ECO:0000256" key="1">
    <source>
        <dbReference type="SAM" id="Phobius"/>
    </source>
</evidence>
<dbReference type="Proteomes" id="UP000256686">
    <property type="component" value="Unassembled WGS sequence"/>
</dbReference>
<sequence>MFYTFKIKIKEGTTAKNVTDAARDSFMEREVNDIQIHDNIITGKDSLFKLDFSKRSPLILSPGKEYFIYNESAKTLTYKVEAFYPILFNLLYAGILFLILYFFVQHLIIELVIPGLFFIILTTVDYFQHQAVIAKVSRKINEN</sequence>
<keyword evidence="1" id="KW-0812">Transmembrane</keyword>
<accession>A0A3D9C691</accession>
<protein>
    <submittedName>
        <fullName evidence="2">Uncharacterized protein</fullName>
    </submittedName>
</protein>
<feature type="transmembrane region" description="Helical" evidence="1">
    <location>
        <begin position="108"/>
        <end position="127"/>
    </location>
</feature>
<proteinExistence type="predicted"/>
<dbReference type="RefSeq" id="WP_115972193.1">
    <property type="nucleotide sequence ID" value="NZ_QNVT01000019.1"/>
</dbReference>
<evidence type="ECO:0000313" key="2">
    <source>
        <dbReference type="EMBL" id="REC60991.1"/>
    </source>
</evidence>